<dbReference type="InterPro" id="IPR049870">
    <property type="entry name" value="BvgS-like_periplasmic1"/>
</dbReference>
<evidence type="ECO:0000256" key="13">
    <source>
        <dbReference type="ARBA" id="ARBA00022989"/>
    </source>
</evidence>
<comment type="subcellular location">
    <subcellularLocation>
        <location evidence="2">Cell inner membrane</location>
        <topology evidence="2">Multi-pass membrane protein</topology>
    </subcellularLocation>
</comment>
<keyword evidence="15" id="KW-0472">Membrane</keyword>
<dbReference type="PROSITE" id="PS50894">
    <property type="entry name" value="HPT"/>
    <property type="match status" value="1"/>
</dbReference>
<dbReference type="PROSITE" id="PS50109">
    <property type="entry name" value="HIS_KIN"/>
    <property type="match status" value="1"/>
</dbReference>
<keyword evidence="5" id="KW-0997">Cell inner membrane</keyword>
<dbReference type="CDD" id="cd00082">
    <property type="entry name" value="HisKA"/>
    <property type="match status" value="1"/>
</dbReference>
<evidence type="ECO:0000256" key="15">
    <source>
        <dbReference type="ARBA" id="ARBA00023136"/>
    </source>
</evidence>
<dbReference type="SUPFAM" id="SSF47384">
    <property type="entry name" value="Homodimeric domain of signal transducing histidine kinase"/>
    <property type="match status" value="1"/>
</dbReference>
<dbReference type="EMBL" id="JBBKZT010000006">
    <property type="protein sequence ID" value="MEJ8848039.1"/>
    <property type="molecule type" value="Genomic_DNA"/>
</dbReference>
<keyword evidence="12" id="KW-0067">ATP-binding</keyword>
<keyword evidence="7" id="KW-0808">Transferase</keyword>
<dbReference type="Pfam" id="PF00512">
    <property type="entry name" value="HisKA"/>
    <property type="match status" value="1"/>
</dbReference>
<dbReference type="InterPro" id="IPR036097">
    <property type="entry name" value="HisK_dim/P_sf"/>
</dbReference>
<dbReference type="CDD" id="cd13705">
    <property type="entry name" value="PBP2_BvgS_D1"/>
    <property type="match status" value="1"/>
</dbReference>
<sequence length="1228" mass="133946">MATLGLVWRWQVWKVLGLLVLLGWTATVARGQEASPAPPPNLVGYTHLPSLPLSFSAGDKRWLAAHRTLVVGVLPNDLAPFDLIGLDNEYKGISPDYLDAAGTALGIAMQVKTFGSIQEATAALARGDVDILPTVPRMRSGGGVALTVPYFVSRHVEVTALNGPIDRGAPISVGYIPGHVPLEALRAAYPSAKLVPYAGVFLGLTAASDEKVALFVENGATAGYLIDQYQLSKLRIANFGEEPVYSVHFAVRSDDTVLQRLINQVLTSLPPRVRQDIKARWSPTYEPTEPAERVNLSEEERKWIAANPVMHYAAVPDRMPFMFVDQSDRYAGLTVQVMSKITSETGLKFEPIQTRAGRIGRADLLPVMITGQQSEIDVLPSAPYYRGYWVLVSRVDGPDILRIDKLAGKRIAYLAPNSVAEALKQRVPGVELVPVDSIAESYEYVAGGKADVTVGNVNTASYLIRQRYANQLKVAGAINDAPVDVSFGVRADNPVLLSIIDKTLQSISPEEMRRLRTNWTFSNHPSTGWSHYAHWLYPIGAALLLCLLLVAVWNRALKKQVTRRLEAEAELRDQLTFQRAMLEGIPHAICVRDMHARLIFCNGAFETFFHVDRQDVLGKTLPESSVTEATPKQVRSVHAQYMQLVAEGRSINEDIDVVLGGEIKHINHWAAPISLVEGGARVAFVSGAIDMTERQQMVAQIETAREKAEAANRAKSNFLATMSHEIRTPMNAVLGMLELMVREGRLSREDLASADLARKSAQGLLGLIDDILDISKIEAGGLEVIPRPAQLRPLIREVANVFASMARQRGLDITVKIDERVAQWHAVDGVRFRQIVNNLVSNAIKYSDEGGVTIRLRHVMRVDDVEHVELEVEDTGIGIGAADLANLFKPFFQAEAAGPRAIGGTGLGLPIVQRLCTKMGAEISVQSQHGKGTSVLVELRLPVLAAPAGLPDEEEARRAAESPLSSLRNCKVLVVDDHPANRMLLKRQLEFLGMQCETAEDGEIALDMWRHDAFDVVITDCSMPVMDGYALTEAIRAIEREKGLPRRPVLGCTAHVQEKERKHALDVGMDECLMKPLSVDALRDALRRHLHGGASAGPASDPATTGSATPDQPFDLSTLKTFSGGDPAVESSFMEALLRSNLSDAEELAEFIESNDLGKVASAAHKIKGAARLVKAESVMRDCEALEDAAKEGDADAARERFAALQRSLAEFNDALAALLQAPMPLAH</sequence>
<evidence type="ECO:0000256" key="7">
    <source>
        <dbReference type="ARBA" id="ARBA00022679"/>
    </source>
</evidence>
<dbReference type="InterPro" id="IPR003661">
    <property type="entry name" value="HisK_dim/P_dom"/>
</dbReference>
<dbReference type="SUPFAM" id="SSF55874">
    <property type="entry name" value="ATPase domain of HSP90 chaperone/DNA topoisomerase II/histidine kinase"/>
    <property type="match status" value="1"/>
</dbReference>
<feature type="modified residue" description="Phosphohistidine" evidence="16">
    <location>
        <position position="1165"/>
    </location>
</feature>
<evidence type="ECO:0000256" key="18">
    <source>
        <dbReference type="SAM" id="MobiDB-lite"/>
    </source>
</evidence>
<keyword evidence="23" id="KW-1185">Reference proteome</keyword>
<dbReference type="SUPFAM" id="SSF55785">
    <property type="entry name" value="PYP-like sensor domain (PAS domain)"/>
    <property type="match status" value="1"/>
</dbReference>
<dbReference type="Pfam" id="PF00497">
    <property type="entry name" value="SBP_bac_3"/>
    <property type="match status" value="2"/>
</dbReference>
<dbReference type="Gene3D" id="1.20.120.160">
    <property type="entry name" value="HPT domain"/>
    <property type="match status" value="1"/>
</dbReference>
<feature type="domain" description="HPt" evidence="21">
    <location>
        <begin position="1126"/>
        <end position="1223"/>
    </location>
</feature>
<dbReference type="SMART" id="SM00062">
    <property type="entry name" value="PBPb"/>
    <property type="match status" value="2"/>
</dbReference>
<evidence type="ECO:0000256" key="2">
    <source>
        <dbReference type="ARBA" id="ARBA00004429"/>
    </source>
</evidence>
<dbReference type="EC" id="2.7.13.3" evidence="3"/>
<dbReference type="Pfam" id="PF01627">
    <property type="entry name" value="Hpt"/>
    <property type="match status" value="1"/>
</dbReference>
<evidence type="ECO:0000259" key="20">
    <source>
        <dbReference type="PROSITE" id="PS50110"/>
    </source>
</evidence>
<keyword evidence="9" id="KW-0732">Signal</keyword>
<dbReference type="PANTHER" id="PTHR43047">
    <property type="entry name" value="TWO-COMPONENT HISTIDINE PROTEIN KINASE"/>
    <property type="match status" value="1"/>
</dbReference>
<dbReference type="Proteomes" id="UP001385892">
    <property type="component" value="Unassembled WGS sequence"/>
</dbReference>
<evidence type="ECO:0000256" key="6">
    <source>
        <dbReference type="ARBA" id="ARBA00022553"/>
    </source>
</evidence>
<dbReference type="SUPFAM" id="SSF53850">
    <property type="entry name" value="Periplasmic binding protein-like II"/>
    <property type="match status" value="2"/>
</dbReference>
<feature type="modified residue" description="4-aspartylphosphate" evidence="17">
    <location>
        <position position="1020"/>
    </location>
</feature>
<dbReference type="CDD" id="cd00130">
    <property type="entry name" value="PAS"/>
    <property type="match status" value="1"/>
</dbReference>
<dbReference type="CDD" id="cd16922">
    <property type="entry name" value="HATPase_EvgS-ArcB-TorS-like"/>
    <property type="match status" value="1"/>
</dbReference>
<feature type="region of interest" description="Disordered" evidence="18">
    <location>
        <begin position="1091"/>
        <end position="1116"/>
    </location>
</feature>
<evidence type="ECO:0000256" key="5">
    <source>
        <dbReference type="ARBA" id="ARBA00022519"/>
    </source>
</evidence>
<keyword evidence="13" id="KW-1133">Transmembrane helix</keyword>
<dbReference type="InterPro" id="IPR003594">
    <property type="entry name" value="HATPase_dom"/>
</dbReference>
<evidence type="ECO:0000256" key="10">
    <source>
        <dbReference type="ARBA" id="ARBA00022741"/>
    </source>
</evidence>
<dbReference type="InterPro" id="IPR000014">
    <property type="entry name" value="PAS"/>
</dbReference>
<keyword evidence="6 17" id="KW-0597">Phosphoprotein</keyword>
<dbReference type="SMART" id="SM00091">
    <property type="entry name" value="PAS"/>
    <property type="match status" value="1"/>
</dbReference>
<dbReference type="SMART" id="SM00388">
    <property type="entry name" value="HisKA"/>
    <property type="match status" value="1"/>
</dbReference>
<dbReference type="InterPro" id="IPR001789">
    <property type="entry name" value="Sig_transdc_resp-reg_receiver"/>
</dbReference>
<dbReference type="CDD" id="cd00088">
    <property type="entry name" value="HPT"/>
    <property type="match status" value="1"/>
</dbReference>
<comment type="caution">
    <text evidence="22">The sequence shown here is derived from an EMBL/GenBank/DDBJ whole genome shotgun (WGS) entry which is preliminary data.</text>
</comment>
<dbReference type="Gene3D" id="3.40.190.10">
    <property type="entry name" value="Periplasmic binding protein-like II"/>
    <property type="match status" value="4"/>
</dbReference>
<dbReference type="Pfam" id="PF02518">
    <property type="entry name" value="HATPase_c"/>
    <property type="match status" value="1"/>
</dbReference>
<keyword evidence="14" id="KW-0902">Two-component regulatory system</keyword>
<evidence type="ECO:0000256" key="14">
    <source>
        <dbReference type="ARBA" id="ARBA00023012"/>
    </source>
</evidence>
<dbReference type="InterPro" id="IPR036890">
    <property type="entry name" value="HATPase_C_sf"/>
</dbReference>
<dbReference type="InterPro" id="IPR011006">
    <property type="entry name" value="CheY-like_superfamily"/>
</dbReference>
<dbReference type="Gene3D" id="3.30.565.10">
    <property type="entry name" value="Histidine kinase-like ATPase, C-terminal domain"/>
    <property type="match status" value="1"/>
</dbReference>
<keyword evidence="8" id="KW-0812">Transmembrane</keyword>
<protein>
    <recommendedName>
        <fullName evidence="3">histidine kinase</fullName>
        <ecNumber evidence="3">2.7.13.3</ecNumber>
    </recommendedName>
</protein>
<dbReference type="Pfam" id="PF08448">
    <property type="entry name" value="PAS_4"/>
    <property type="match status" value="1"/>
</dbReference>
<evidence type="ECO:0000256" key="1">
    <source>
        <dbReference type="ARBA" id="ARBA00000085"/>
    </source>
</evidence>
<evidence type="ECO:0000256" key="11">
    <source>
        <dbReference type="ARBA" id="ARBA00022777"/>
    </source>
</evidence>
<feature type="domain" description="Histidine kinase" evidence="19">
    <location>
        <begin position="721"/>
        <end position="943"/>
    </location>
</feature>
<dbReference type="SUPFAM" id="SSF47226">
    <property type="entry name" value="Histidine-containing phosphotransfer domain, HPT domain"/>
    <property type="match status" value="1"/>
</dbReference>
<evidence type="ECO:0000256" key="16">
    <source>
        <dbReference type="PROSITE-ProRule" id="PRU00110"/>
    </source>
</evidence>
<evidence type="ECO:0000259" key="21">
    <source>
        <dbReference type="PROSITE" id="PS50894"/>
    </source>
</evidence>
<organism evidence="22 23">
    <name type="scientific">Variovorax rhizosphaerae</name>
    <dbReference type="NCBI Taxonomy" id="1836200"/>
    <lineage>
        <taxon>Bacteria</taxon>
        <taxon>Pseudomonadati</taxon>
        <taxon>Pseudomonadota</taxon>
        <taxon>Betaproteobacteria</taxon>
        <taxon>Burkholderiales</taxon>
        <taxon>Comamonadaceae</taxon>
        <taxon>Variovorax</taxon>
    </lineage>
</organism>
<proteinExistence type="predicted"/>
<dbReference type="CDD" id="cd13707">
    <property type="entry name" value="PBP2_BvgS_D2"/>
    <property type="match status" value="1"/>
</dbReference>
<feature type="domain" description="Response regulatory" evidence="20">
    <location>
        <begin position="971"/>
        <end position="1090"/>
    </location>
</feature>
<dbReference type="InterPro" id="IPR036641">
    <property type="entry name" value="HPT_dom_sf"/>
</dbReference>
<reference evidence="22 23" key="1">
    <citation type="submission" date="2024-03" db="EMBL/GenBank/DDBJ databases">
        <title>Novel species of the genus Variovorax.</title>
        <authorList>
            <person name="Liu Q."/>
            <person name="Xin Y.-H."/>
        </authorList>
    </citation>
    <scope>NUCLEOTIDE SEQUENCE [LARGE SCALE GENOMIC DNA]</scope>
    <source>
        <strain evidence="22 23">KACC 18900</strain>
    </source>
</reference>
<comment type="catalytic activity">
    <reaction evidence="1">
        <text>ATP + protein L-histidine = ADP + protein N-phospho-L-histidine.</text>
        <dbReference type="EC" id="2.7.13.3"/>
    </reaction>
</comment>
<dbReference type="CDD" id="cd17546">
    <property type="entry name" value="REC_hyHK_CKI1_RcsC-like"/>
    <property type="match status" value="1"/>
</dbReference>
<dbReference type="Gene3D" id="3.30.450.20">
    <property type="entry name" value="PAS domain"/>
    <property type="match status" value="1"/>
</dbReference>
<dbReference type="SUPFAM" id="SSF52172">
    <property type="entry name" value="CheY-like"/>
    <property type="match status" value="1"/>
</dbReference>
<dbReference type="SMART" id="SM00387">
    <property type="entry name" value="HATPase_c"/>
    <property type="match status" value="1"/>
</dbReference>
<dbReference type="InterPro" id="IPR004358">
    <property type="entry name" value="Sig_transdc_His_kin-like_C"/>
</dbReference>
<dbReference type="SMART" id="SM00448">
    <property type="entry name" value="REC"/>
    <property type="match status" value="1"/>
</dbReference>
<dbReference type="PANTHER" id="PTHR43047:SF72">
    <property type="entry name" value="OSMOSENSING HISTIDINE PROTEIN KINASE SLN1"/>
    <property type="match status" value="1"/>
</dbReference>
<evidence type="ECO:0000256" key="4">
    <source>
        <dbReference type="ARBA" id="ARBA00022475"/>
    </source>
</evidence>
<dbReference type="InterPro" id="IPR008207">
    <property type="entry name" value="Sig_transdc_His_kin_Hpt_dom"/>
</dbReference>
<dbReference type="InterPro" id="IPR049871">
    <property type="entry name" value="BvgS-like_periplasmic2"/>
</dbReference>
<gene>
    <name evidence="22" type="ORF">WKW82_15375</name>
</gene>
<evidence type="ECO:0000256" key="9">
    <source>
        <dbReference type="ARBA" id="ARBA00022729"/>
    </source>
</evidence>
<dbReference type="Gene3D" id="1.10.287.130">
    <property type="match status" value="1"/>
</dbReference>
<dbReference type="InterPro" id="IPR005467">
    <property type="entry name" value="His_kinase_dom"/>
</dbReference>
<evidence type="ECO:0000313" key="22">
    <source>
        <dbReference type="EMBL" id="MEJ8848039.1"/>
    </source>
</evidence>
<dbReference type="NCBIfam" id="TIGR00229">
    <property type="entry name" value="sensory_box"/>
    <property type="match status" value="1"/>
</dbReference>
<feature type="compositionally biased region" description="Low complexity" evidence="18">
    <location>
        <begin position="1092"/>
        <end position="1103"/>
    </location>
</feature>
<evidence type="ECO:0000256" key="3">
    <source>
        <dbReference type="ARBA" id="ARBA00012438"/>
    </source>
</evidence>
<name>A0ABU8WL32_9BURK</name>
<dbReference type="PROSITE" id="PS50110">
    <property type="entry name" value="RESPONSE_REGULATORY"/>
    <property type="match status" value="1"/>
</dbReference>
<keyword evidence="11" id="KW-0418">Kinase</keyword>
<dbReference type="RefSeq" id="WP_340343165.1">
    <property type="nucleotide sequence ID" value="NZ_JBBKZT010000006.1"/>
</dbReference>
<dbReference type="Gene3D" id="3.40.50.2300">
    <property type="match status" value="1"/>
</dbReference>
<dbReference type="InterPro" id="IPR001638">
    <property type="entry name" value="Solute-binding_3/MltF_N"/>
</dbReference>
<keyword evidence="10" id="KW-0547">Nucleotide-binding</keyword>
<evidence type="ECO:0000256" key="8">
    <source>
        <dbReference type="ARBA" id="ARBA00022692"/>
    </source>
</evidence>
<evidence type="ECO:0000256" key="17">
    <source>
        <dbReference type="PROSITE-ProRule" id="PRU00169"/>
    </source>
</evidence>
<evidence type="ECO:0000256" key="12">
    <source>
        <dbReference type="ARBA" id="ARBA00022840"/>
    </source>
</evidence>
<evidence type="ECO:0000259" key="19">
    <source>
        <dbReference type="PROSITE" id="PS50109"/>
    </source>
</evidence>
<keyword evidence="4" id="KW-1003">Cell membrane</keyword>
<dbReference type="InterPro" id="IPR035965">
    <property type="entry name" value="PAS-like_dom_sf"/>
</dbReference>
<accession>A0ABU8WL32</accession>
<dbReference type="Pfam" id="PF00072">
    <property type="entry name" value="Response_reg"/>
    <property type="match status" value="1"/>
</dbReference>
<dbReference type="InterPro" id="IPR013656">
    <property type="entry name" value="PAS_4"/>
</dbReference>
<evidence type="ECO:0000313" key="23">
    <source>
        <dbReference type="Proteomes" id="UP001385892"/>
    </source>
</evidence>
<dbReference type="PRINTS" id="PR00344">
    <property type="entry name" value="BCTRLSENSOR"/>
</dbReference>